<dbReference type="PANTHER" id="PTHR46268:SF6">
    <property type="entry name" value="UNIVERSAL STRESS PROTEIN UP12"/>
    <property type="match status" value="1"/>
</dbReference>
<comment type="caution">
    <text evidence="3">The sequence shown here is derived from an EMBL/GenBank/DDBJ whole genome shotgun (WGS) entry which is preliminary data.</text>
</comment>
<reference evidence="3" key="1">
    <citation type="submission" date="2022-01" db="EMBL/GenBank/DDBJ databases">
        <authorList>
            <person name="Jo J.-H."/>
            <person name="Im W.-T."/>
        </authorList>
    </citation>
    <scope>NUCLEOTIDE SEQUENCE</scope>
    <source>
        <strain evidence="3">NA20</strain>
    </source>
</reference>
<comment type="similarity">
    <text evidence="1">Belongs to the universal stress protein A family.</text>
</comment>
<dbReference type="InterPro" id="IPR006016">
    <property type="entry name" value="UspA"/>
</dbReference>
<evidence type="ECO:0000313" key="4">
    <source>
        <dbReference type="Proteomes" id="UP001165367"/>
    </source>
</evidence>
<dbReference type="Proteomes" id="UP001165367">
    <property type="component" value="Unassembled WGS sequence"/>
</dbReference>
<dbReference type="PANTHER" id="PTHR46268">
    <property type="entry name" value="STRESS RESPONSE PROTEIN NHAX"/>
    <property type="match status" value="1"/>
</dbReference>
<evidence type="ECO:0000259" key="2">
    <source>
        <dbReference type="Pfam" id="PF00582"/>
    </source>
</evidence>
<dbReference type="Pfam" id="PF00582">
    <property type="entry name" value="Usp"/>
    <property type="match status" value="1"/>
</dbReference>
<evidence type="ECO:0000313" key="3">
    <source>
        <dbReference type="EMBL" id="MCG2616280.1"/>
    </source>
</evidence>
<protein>
    <submittedName>
        <fullName evidence="3">Universal stress protein</fullName>
    </submittedName>
</protein>
<name>A0ABS9KVD3_9BACT</name>
<evidence type="ECO:0000256" key="1">
    <source>
        <dbReference type="ARBA" id="ARBA00008791"/>
    </source>
</evidence>
<organism evidence="3 4">
    <name type="scientific">Terrimonas ginsenosidimutans</name>
    <dbReference type="NCBI Taxonomy" id="2908004"/>
    <lineage>
        <taxon>Bacteria</taxon>
        <taxon>Pseudomonadati</taxon>
        <taxon>Bacteroidota</taxon>
        <taxon>Chitinophagia</taxon>
        <taxon>Chitinophagales</taxon>
        <taxon>Chitinophagaceae</taxon>
        <taxon>Terrimonas</taxon>
    </lineage>
</organism>
<keyword evidence="4" id="KW-1185">Reference proteome</keyword>
<dbReference type="InterPro" id="IPR014729">
    <property type="entry name" value="Rossmann-like_a/b/a_fold"/>
</dbReference>
<feature type="domain" description="UspA" evidence="2">
    <location>
        <begin position="1"/>
        <end position="141"/>
    </location>
</feature>
<dbReference type="SUPFAM" id="SSF52402">
    <property type="entry name" value="Adenine nucleotide alpha hydrolases-like"/>
    <property type="match status" value="2"/>
</dbReference>
<dbReference type="RefSeq" id="WP_237874815.1">
    <property type="nucleotide sequence ID" value="NZ_JAKLTR010000012.1"/>
</dbReference>
<sequence>MKSIVAATNFSDASTNAVNYAADMAAFLDANLCIVYINPLPIMYNDVPLPGDAFASKVTDAAGELKELKKSISSRTNNRCVIHTQLLEGTVEYQLEQYCKKVKPFAVVMGSEISSAIERTLFGAKTITAMKHLHWPLVIVPKDAQFSPAKKIGFACDFRNVRDTIPVKEIIELVTTFKAELHIIHASPESGSSFNAETVSQAEHIRDLFAEINPKYHFIQTLNIEEPVLDFAEKNKFDLLIIVPKKHDLFTQLFAHSHSKRMAMQAHLPIIAVH</sequence>
<dbReference type="CDD" id="cd00293">
    <property type="entry name" value="USP-like"/>
    <property type="match status" value="1"/>
</dbReference>
<gene>
    <name evidence="3" type="ORF">LZZ85_18420</name>
</gene>
<dbReference type="Gene3D" id="3.40.50.620">
    <property type="entry name" value="HUPs"/>
    <property type="match status" value="2"/>
</dbReference>
<proteinExistence type="inferred from homology"/>
<accession>A0ABS9KVD3</accession>
<dbReference type="EMBL" id="JAKLTR010000012">
    <property type="protein sequence ID" value="MCG2616280.1"/>
    <property type="molecule type" value="Genomic_DNA"/>
</dbReference>